<keyword evidence="1" id="KW-0472">Membrane</keyword>
<keyword evidence="3" id="KW-1185">Reference proteome</keyword>
<dbReference type="Pfam" id="PF05437">
    <property type="entry name" value="AzlD"/>
    <property type="match status" value="1"/>
</dbReference>
<dbReference type="OrthoDB" id="6119856at2"/>
<name>A0A2V4NC90_9RHOB</name>
<feature type="transmembrane region" description="Helical" evidence="1">
    <location>
        <begin position="51"/>
        <end position="69"/>
    </location>
</feature>
<comment type="caution">
    <text evidence="2">The sequence shown here is derived from an EMBL/GenBank/DDBJ whole genome shotgun (WGS) entry which is preliminary data.</text>
</comment>
<organism evidence="2 3">
    <name type="scientific">Litorivita pollutaquae</name>
    <dbReference type="NCBI Taxonomy" id="2200892"/>
    <lineage>
        <taxon>Bacteria</taxon>
        <taxon>Pseudomonadati</taxon>
        <taxon>Pseudomonadota</taxon>
        <taxon>Alphaproteobacteria</taxon>
        <taxon>Rhodobacterales</taxon>
        <taxon>Paracoccaceae</taxon>
        <taxon>Litorivita</taxon>
    </lineage>
</organism>
<dbReference type="Proteomes" id="UP000248012">
    <property type="component" value="Unassembled WGS sequence"/>
</dbReference>
<dbReference type="InterPro" id="IPR008407">
    <property type="entry name" value="Brnchd-chn_aa_trnsp_AzlD"/>
</dbReference>
<dbReference type="AlphaFoldDB" id="A0A2V4NC90"/>
<sequence length="117" mass="12370">MNALSQTTAHIDRTTLWTVIILLGLGSFGLRFMFTGLVGNRAMPEWVLRHLRYTSVAVLPGLIASAVFFPTATGGVPDPARLIAAATTIAIGVTTRNVLWAIVGGAGSLYLALYLLG</sequence>
<evidence type="ECO:0000256" key="1">
    <source>
        <dbReference type="SAM" id="Phobius"/>
    </source>
</evidence>
<keyword evidence="1" id="KW-0812">Transmembrane</keyword>
<keyword evidence="1" id="KW-1133">Transmembrane helix</keyword>
<feature type="transmembrane region" description="Helical" evidence="1">
    <location>
        <begin position="98"/>
        <end position="116"/>
    </location>
</feature>
<evidence type="ECO:0000313" key="2">
    <source>
        <dbReference type="EMBL" id="PYC47803.1"/>
    </source>
</evidence>
<feature type="transmembrane region" description="Helical" evidence="1">
    <location>
        <begin position="16"/>
        <end position="39"/>
    </location>
</feature>
<dbReference type="RefSeq" id="WP_110795453.1">
    <property type="nucleotide sequence ID" value="NZ_KZ826483.1"/>
</dbReference>
<gene>
    <name evidence="2" type="ORF">DI396_06805</name>
</gene>
<dbReference type="EMBL" id="QFVT01000004">
    <property type="protein sequence ID" value="PYC47803.1"/>
    <property type="molecule type" value="Genomic_DNA"/>
</dbReference>
<evidence type="ECO:0000313" key="3">
    <source>
        <dbReference type="Proteomes" id="UP000248012"/>
    </source>
</evidence>
<proteinExistence type="predicted"/>
<protein>
    <submittedName>
        <fullName evidence="2">AzlD domain-containing protein</fullName>
    </submittedName>
</protein>
<reference evidence="2 3" key="1">
    <citation type="submission" date="2018-05" db="EMBL/GenBank/DDBJ databases">
        <title>Oceanovita maritima gen. nov., sp. nov., a marine bacterium in the family Rhodobacteraceae isolated from surface seawater of Lundu port Xiamen, China.</title>
        <authorList>
            <person name="Hetharua B.H."/>
            <person name="Min D."/>
            <person name="Liao H."/>
            <person name="Tian Y."/>
        </authorList>
    </citation>
    <scope>NUCLEOTIDE SEQUENCE [LARGE SCALE GENOMIC DNA]</scope>
    <source>
        <strain evidence="2 3">FSX-11</strain>
    </source>
</reference>
<accession>A0A2V4NC90</accession>